<feature type="compositionally biased region" description="Basic residues" evidence="1">
    <location>
        <begin position="26"/>
        <end position="35"/>
    </location>
</feature>
<evidence type="ECO:0000256" key="1">
    <source>
        <dbReference type="SAM" id="MobiDB-lite"/>
    </source>
</evidence>
<dbReference type="GO" id="GO:0004017">
    <property type="term" value="F:AMP kinase activity"/>
    <property type="evidence" value="ECO:0007669"/>
    <property type="project" value="UniProtKB-EC"/>
</dbReference>
<feature type="non-terminal residue" evidence="2">
    <location>
        <position position="1"/>
    </location>
</feature>
<gene>
    <name evidence="2" type="ORF">AVDCRST_MAG73-146</name>
</gene>
<evidence type="ECO:0000313" key="2">
    <source>
        <dbReference type="EMBL" id="CAA9520559.1"/>
    </source>
</evidence>
<proteinExistence type="predicted"/>
<feature type="compositionally biased region" description="Basic residues" evidence="1">
    <location>
        <begin position="76"/>
        <end position="85"/>
    </location>
</feature>
<accession>A0A6J4TDI3</accession>
<sequence>AEDRRQGHLRRRQNDVRRRPGVAPRPRPHRTRRPPPRSELERADGRGVPGPGPGGDGGRAARLGRRRQLRFEARRDGRRRGRHDRLARLAAGRQTAAALAPDDAPDPERRRTLERQPRVLARRLRRARIALRLGGPPARPAPARLVDPVRPGPADRPAAVGRGRSPVGGAARRPGV</sequence>
<name>A0A6J4TDI3_9BACT</name>
<feature type="non-terminal residue" evidence="2">
    <location>
        <position position="176"/>
    </location>
</feature>
<keyword evidence="2" id="KW-0418">Kinase</keyword>
<feature type="compositionally biased region" description="Low complexity" evidence="1">
    <location>
        <begin position="88"/>
        <end position="102"/>
    </location>
</feature>
<keyword evidence="2" id="KW-0808">Transferase</keyword>
<feature type="region of interest" description="Disordered" evidence="1">
    <location>
        <begin position="1"/>
        <end position="116"/>
    </location>
</feature>
<dbReference type="EMBL" id="CADCWE010000011">
    <property type="protein sequence ID" value="CAA9520559.1"/>
    <property type="molecule type" value="Genomic_DNA"/>
</dbReference>
<dbReference type="AlphaFoldDB" id="A0A6J4TDI3"/>
<protein>
    <submittedName>
        <fullName evidence="2">Adenylate kinase</fullName>
        <ecNumber evidence="2">2.7.4.3</ecNumber>
    </submittedName>
</protein>
<feature type="region of interest" description="Disordered" evidence="1">
    <location>
        <begin position="131"/>
        <end position="176"/>
    </location>
</feature>
<reference evidence="2" key="1">
    <citation type="submission" date="2020-02" db="EMBL/GenBank/DDBJ databases">
        <authorList>
            <person name="Meier V. D."/>
        </authorList>
    </citation>
    <scope>NUCLEOTIDE SEQUENCE</scope>
    <source>
        <strain evidence="2">AVDCRST_MAG73</strain>
    </source>
</reference>
<feature type="compositionally biased region" description="Basic and acidic residues" evidence="1">
    <location>
        <begin position="1"/>
        <end position="18"/>
    </location>
</feature>
<feature type="compositionally biased region" description="Low complexity" evidence="1">
    <location>
        <begin position="131"/>
        <end position="149"/>
    </location>
</feature>
<organism evidence="2">
    <name type="scientific">uncultured Thermomicrobiales bacterium</name>
    <dbReference type="NCBI Taxonomy" id="1645740"/>
    <lineage>
        <taxon>Bacteria</taxon>
        <taxon>Pseudomonadati</taxon>
        <taxon>Thermomicrobiota</taxon>
        <taxon>Thermomicrobia</taxon>
        <taxon>Thermomicrobiales</taxon>
        <taxon>environmental samples</taxon>
    </lineage>
</organism>
<dbReference type="EC" id="2.7.4.3" evidence="2"/>
<feature type="compositionally biased region" description="Basic and acidic residues" evidence="1">
    <location>
        <begin position="106"/>
        <end position="116"/>
    </location>
</feature>
<feature type="compositionally biased region" description="Gly residues" evidence="1">
    <location>
        <begin position="47"/>
        <end position="58"/>
    </location>
</feature>
<feature type="compositionally biased region" description="Basic and acidic residues" evidence="1">
    <location>
        <begin position="36"/>
        <end position="45"/>
    </location>
</feature>